<dbReference type="Proteomes" id="UP000005824">
    <property type="component" value="Unassembled WGS sequence"/>
</dbReference>
<dbReference type="InParanoid" id="B4DAU1"/>
<proteinExistence type="predicted"/>
<evidence type="ECO:0000313" key="1">
    <source>
        <dbReference type="EMBL" id="EDY16413.1"/>
    </source>
</evidence>
<reference evidence="1 2" key="1">
    <citation type="journal article" date="2011" name="J. Bacteriol.">
        <title>Genome sequence of Chthoniobacter flavus Ellin428, an aerobic heterotrophic soil bacterium.</title>
        <authorList>
            <person name="Kant R."/>
            <person name="van Passel M.W."/>
            <person name="Palva A."/>
            <person name="Lucas S."/>
            <person name="Lapidus A."/>
            <person name="Glavina Del Rio T."/>
            <person name="Dalin E."/>
            <person name="Tice H."/>
            <person name="Bruce D."/>
            <person name="Goodwin L."/>
            <person name="Pitluck S."/>
            <person name="Larimer F.W."/>
            <person name="Land M.L."/>
            <person name="Hauser L."/>
            <person name="Sangwan P."/>
            <person name="de Vos W.M."/>
            <person name="Janssen P.H."/>
            <person name="Smidt H."/>
        </authorList>
    </citation>
    <scope>NUCLEOTIDE SEQUENCE [LARGE SCALE GENOMIC DNA]</scope>
    <source>
        <strain evidence="1 2">Ellin428</strain>
    </source>
</reference>
<name>B4DAU1_9BACT</name>
<sequence>MTKQELAGLLGPDAHTTLRWSRTDGPDFAVYYGESAAPSSGGVGFYLGMAPSFQPTADSTTHHGRLGAFDVVWHRTRREDGSLYQAALLTNPDKPSIHVWVYGARESDLDALIRELSALPQFRHGPSKPHQ</sequence>
<dbReference type="AlphaFoldDB" id="B4DAU1"/>
<evidence type="ECO:0000313" key="2">
    <source>
        <dbReference type="Proteomes" id="UP000005824"/>
    </source>
</evidence>
<gene>
    <name evidence="1" type="ORF">CfE428DRAFT_6032</name>
</gene>
<comment type="caution">
    <text evidence="1">The sequence shown here is derived from an EMBL/GenBank/DDBJ whole genome shotgun (WGS) entry which is preliminary data.</text>
</comment>
<organism evidence="1 2">
    <name type="scientific">Chthoniobacter flavus Ellin428</name>
    <dbReference type="NCBI Taxonomy" id="497964"/>
    <lineage>
        <taxon>Bacteria</taxon>
        <taxon>Pseudomonadati</taxon>
        <taxon>Verrucomicrobiota</taxon>
        <taxon>Spartobacteria</taxon>
        <taxon>Chthoniobacterales</taxon>
        <taxon>Chthoniobacteraceae</taxon>
        <taxon>Chthoniobacter</taxon>
    </lineage>
</organism>
<keyword evidence="2" id="KW-1185">Reference proteome</keyword>
<protein>
    <submittedName>
        <fullName evidence="1">Uncharacterized protein</fullName>
    </submittedName>
</protein>
<dbReference type="EMBL" id="ABVL01000033">
    <property type="protein sequence ID" value="EDY16413.1"/>
    <property type="molecule type" value="Genomic_DNA"/>
</dbReference>
<accession>B4DAU1</accession>